<feature type="region of interest" description="Disordered" evidence="1">
    <location>
        <begin position="1"/>
        <end position="22"/>
    </location>
</feature>
<feature type="region of interest" description="Disordered" evidence="1">
    <location>
        <begin position="136"/>
        <end position="159"/>
    </location>
</feature>
<accession>A0A7J7S7T9</accession>
<feature type="compositionally biased region" description="Basic residues" evidence="1">
    <location>
        <begin position="144"/>
        <end position="159"/>
    </location>
</feature>
<dbReference type="AlphaFoldDB" id="A0A7J7S7T9"/>
<evidence type="ECO:0000256" key="1">
    <source>
        <dbReference type="SAM" id="MobiDB-lite"/>
    </source>
</evidence>
<proteinExistence type="predicted"/>
<evidence type="ECO:0000313" key="2">
    <source>
        <dbReference type="EMBL" id="KAF6284458.1"/>
    </source>
</evidence>
<evidence type="ECO:0000313" key="3">
    <source>
        <dbReference type="Proteomes" id="UP000585614"/>
    </source>
</evidence>
<organism evidence="2 3">
    <name type="scientific">Rhinolophus ferrumequinum</name>
    <name type="common">Greater horseshoe bat</name>
    <dbReference type="NCBI Taxonomy" id="59479"/>
    <lineage>
        <taxon>Eukaryota</taxon>
        <taxon>Metazoa</taxon>
        <taxon>Chordata</taxon>
        <taxon>Craniata</taxon>
        <taxon>Vertebrata</taxon>
        <taxon>Euteleostomi</taxon>
        <taxon>Mammalia</taxon>
        <taxon>Eutheria</taxon>
        <taxon>Laurasiatheria</taxon>
        <taxon>Chiroptera</taxon>
        <taxon>Yinpterochiroptera</taxon>
        <taxon>Rhinolophoidea</taxon>
        <taxon>Rhinolophidae</taxon>
        <taxon>Rhinolophinae</taxon>
        <taxon>Rhinolophus</taxon>
    </lineage>
</organism>
<name>A0A7J7S7T9_RHIFE</name>
<sequence length="159" mass="17629">MATWDTREGELGAQEASSSATVIRIHSPVCKDNKRQRPPCISKALARTPQEREESPGTWEGHFGALPWILRLSGSREAPLEGVKSAFNVSPVQLHAAPIRNRSVQRAAAGAQRGGALLFLEEDKYLDSLSPSSQVRRFREIKSSRKQRKPTTRCKSARP</sequence>
<protein>
    <submittedName>
        <fullName evidence="2">Uncharacterized protein</fullName>
    </submittedName>
</protein>
<feature type="compositionally biased region" description="Basic and acidic residues" evidence="1">
    <location>
        <begin position="1"/>
        <end position="10"/>
    </location>
</feature>
<reference evidence="2 3" key="1">
    <citation type="journal article" date="2020" name="Nature">
        <title>Six reference-quality genomes reveal evolution of bat adaptations.</title>
        <authorList>
            <person name="Jebb D."/>
            <person name="Huang Z."/>
            <person name="Pippel M."/>
            <person name="Hughes G.M."/>
            <person name="Lavrichenko K."/>
            <person name="Devanna P."/>
            <person name="Winkler S."/>
            <person name="Jermiin L.S."/>
            <person name="Skirmuntt E.C."/>
            <person name="Katzourakis A."/>
            <person name="Burkitt-Gray L."/>
            <person name="Ray D.A."/>
            <person name="Sullivan K.A.M."/>
            <person name="Roscito J.G."/>
            <person name="Kirilenko B.M."/>
            <person name="Davalos L.M."/>
            <person name="Corthals A.P."/>
            <person name="Power M.L."/>
            <person name="Jones G."/>
            <person name="Ransome R.D."/>
            <person name="Dechmann D.K.N."/>
            <person name="Locatelli A.G."/>
            <person name="Puechmaille S.J."/>
            <person name="Fedrigo O."/>
            <person name="Jarvis E.D."/>
            <person name="Hiller M."/>
            <person name="Vernes S.C."/>
            <person name="Myers E.W."/>
            <person name="Teeling E.C."/>
        </authorList>
    </citation>
    <scope>NUCLEOTIDE SEQUENCE [LARGE SCALE GENOMIC DNA]</scope>
    <source>
        <strain evidence="2">MRhiFer1</strain>
        <tissue evidence="2">Lung</tissue>
    </source>
</reference>
<dbReference type="Proteomes" id="UP000585614">
    <property type="component" value="Unassembled WGS sequence"/>
</dbReference>
<comment type="caution">
    <text evidence="2">The sequence shown here is derived from an EMBL/GenBank/DDBJ whole genome shotgun (WGS) entry which is preliminary data.</text>
</comment>
<gene>
    <name evidence="2" type="ORF">mRhiFer1_009221</name>
</gene>
<dbReference type="EMBL" id="JACAGC010000023">
    <property type="protein sequence ID" value="KAF6284458.1"/>
    <property type="molecule type" value="Genomic_DNA"/>
</dbReference>